<protein>
    <submittedName>
        <fullName evidence="2">Uncharacterized protein</fullName>
    </submittedName>
</protein>
<reference evidence="3" key="1">
    <citation type="submission" date="2017-01" db="EMBL/GenBank/DDBJ databases">
        <title>Comparative genomics of anhydrobiosis in the tardigrade Hypsibius dujardini.</title>
        <authorList>
            <person name="Yoshida Y."/>
            <person name="Koutsovoulos G."/>
            <person name="Laetsch D."/>
            <person name="Stevens L."/>
            <person name="Kumar S."/>
            <person name="Horikawa D."/>
            <person name="Ishino K."/>
            <person name="Komine S."/>
            <person name="Tomita M."/>
            <person name="Blaxter M."/>
            <person name="Arakawa K."/>
        </authorList>
    </citation>
    <scope>NUCLEOTIDE SEQUENCE [LARGE SCALE GENOMIC DNA]</scope>
    <source>
        <strain evidence="3">Z151</strain>
    </source>
</reference>
<evidence type="ECO:0000313" key="2">
    <source>
        <dbReference type="EMBL" id="OQV20459.1"/>
    </source>
</evidence>
<organism evidence="2 3">
    <name type="scientific">Hypsibius exemplaris</name>
    <name type="common">Freshwater tardigrade</name>
    <dbReference type="NCBI Taxonomy" id="2072580"/>
    <lineage>
        <taxon>Eukaryota</taxon>
        <taxon>Metazoa</taxon>
        <taxon>Ecdysozoa</taxon>
        <taxon>Tardigrada</taxon>
        <taxon>Eutardigrada</taxon>
        <taxon>Parachela</taxon>
        <taxon>Hypsibioidea</taxon>
        <taxon>Hypsibiidae</taxon>
        <taxon>Hypsibius</taxon>
    </lineage>
</organism>
<proteinExistence type="predicted"/>
<feature type="compositionally biased region" description="Basic and acidic residues" evidence="1">
    <location>
        <begin position="46"/>
        <end position="63"/>
    </location>
</feature>
<keyword evidence="3" id="KW-1185">Reference proteome</keyword>
<name>A0A1W0WZ31_HYPEX</name>
<sequence>MKRYGPKARASSQANQDYKSEEGFLAHSFILPLMVHMQMLLPPDGTHPKEPTDGTHPKEPTDGDRDEDDS</sequence>
<feature type="region of interest" description="Disordered" evidence="1">
    <location>
        <begin position="40"/>
        <end position="70"/>
    </location>
</feature>
<evidence type="ECO:0000256" key="1">
    <source>
        <dbReference type="SAM" id="MobiDB-lite"/>
    </source>
</evidence>
<dbReference type="AlphaFoldDB" id="A0A1W0WZ31"/>
<comment type="caution">
    <text evidence="2">The sequence shown here is derived from an EMBL/GenBank/DDBJ whole genome shotgun (WGS) entry which is preliminary data.</text>
</comment>
<accession>A0A1W0WZ31</accession>
<evidence type="ECO:0000313" key="3">
    <source>
        <dbReference type="Proteomes" id="UP000192578"/>
    </source>
</evidence>
<dbReference type="Proteomes" id="UP000192578">
    <property type="component" value="Unassembled WGS sequence"/>
</dbReference>
<dbReference type="EMBL" id="MTYJ01000030">
    <property type="protein sequence ID" value="OQV20459.1"/>
    <property type="molecule type" value="Genomic_DNA"/>
</dbReference>
<gene>
    <name evidence="2" type="ORF">BV898_05504</name>
</gene>